<evidence type="ECO:0000256" key="6">
    <source>
        <dbReference type="ARBA" id="ARBA00023242"/>
    </source>
</evidence>
<dbReference type="Pfam" id="PF07776">
    <property type="entry name" value="zf-AD"/>
    <property type="match status" value="1"/>
</dbReference>
<dbReference type="InterPro" id="IPR012934">
    <property type="entry name" value="Znf_AD"/>
</dbReference>
<evidence type="ECO:0008006" key="13">
    <source>
        <dbReference type="Google" id="ProtNLM"/>
    </source>
</evidence>
<proteinExistence type="predicted"/>
<evidence type="ECO:0000256" key="2">
    <source>
        <dbReference type="ARBA" id="ARBA00022723"/>
    </source>
</evidence>
<keyword evidence="6" id="KW-0539">Nucleus</keyword>
<evidence type="ECO:0000313" key="12">
    <source>
        <dbReference type="Proteomes" id="UP000494165"/>
    </source>
</evidence>
<feature type="binding site" evidence="8">
    <location>
        <position position="62"/>
    </location>
    <ligand>
        <name>Zn(2+)</name>
        <dbReference type="ChEBI" id="CHEBI:29105"/>
    </ligand>
</feature>
<dbReference type="InterPro" id="IPR013087">
    <property type="entry name" value="Znf_C2H2_type"/>
</dbReference>
<dbReference type="GO" id="GO:0008270">
    <property type="term" value="F:zinc ion binding"/>
    <property type="evidence" value="ECO:0007669"/>
    <property type="project" value="UniProtKB-UniRule"/>
</dbReference>
<evidence type="ECO:0000256" key="4">
    <source>
        <dbReference type="ARBA" id="ARBA00022771"/>
    </source>
</evidence>
<feature type="domain" description="C2H2-type" evidence="9">
    <location>
        <begin position="210"/>
        <end position="237"/>
    </location>
</feature>
<keyword evidence="4 7" id="KW-0863">Zinc-finger</keyword>
<feature type="binding site" evidence="8">
    <location>
        <position position="19"/>
    </location>
    <ligand>
        <name>Zn(2+)</name>
        <dbReference type="ChEBI" id="CHEBI:29105"/>
    </ligand>
</feature>
<dbReference type="PROSITE" id="PS51915">
    <property type="entry name" value="ZAD"/>
    <property type="match status" value="1"/>
</dbReference>
<feature type="domain" description="ZAD" evidence="10">
    <location>
        <begin position="14"/>
        <end position="89"/>
    </location>
</feature>
<dbReference type="FunFam" id="3.30.160.60:FF:000744">
    <property type="entry name" value="zinc finger E-box-binding homeobox 1"/>
    <property type="match status" value="1"/>
</dbReference>
<dbReference type="GO" id="GO:0005694">
    <property type="term" value="C:chromosome"/>
    <property type="evidence" value="ECO:0007669"/>
    <property type="project" value="UniProtKB-ARBA"/>
</dbReference>
<sequence length="266" mass="29525">MLALPSDAADPLAGLCRVCAADGEPVISIFDHDAVQQQLQHKISVCLRILVNETDLFPNTLCGPCAARLDVSYELVQRCTRGQRELHRRLQAAGIAAMALNSTNKDCEDSDCSSQGPTYTTLEPMEPDGTETMDCGARHSALGHSSSGWSSNLGLLADAVEHQSKMEASPSSSQQLRTTKELCCEFCSKVFHHMGDLNKHRRKHTGERPYPCHECDRRFSHISNLLRHSKIHSGERPFKCDSCQRSFNRSDKLMSHVATCSRRKSN</sequence>
<dbReference type="GO" id="GO:0005634">
    <property type="term" value="C:nucleus"/>
    <property type="evidence" value="ECO:0007669"/>
    <property type="project" value="UniProtKB-SubCell"/>
</dbReference>
<name>A0A8S1CHM9_9INSE</name>
<dbReference type="Proteomes" id="UP000494165">
    <property type="component" value="Unassembled WGS sequence"/>
</dbReference>
<dbReference type="InterPro" id="IPR036236">
    <property type="entry name" value="Znf_C2H2_sf"/>
</dbReference>
<evidence type="ECO:0000256" key="7">
    <source>
        <dbReference type="PROSITE-ProRule" id="PRU00042"/>
    </source>
</evidence>
<dbReference type="FunFam" id="3.30.160.60:FF:000912">
    <property type="entry name" value="Zinc finger protein 660"/>
    <property type="match status" value="1"/>
</dbReference>
<comment type="subcellular location">
    <subcellularLocation>
        <location evidence="1">Nucleus</location>
    </subcellularLocation>
</comment>
<dbReference type="SMART" id="SM00355">
    <property type="entry name" value="ZnF_C2H2"/>
    <property type="match status" value="3"/>
</dbReference>
<dbReference type="PROSITE" id="PS50157">
    <property type="entry name" value="ZINC_FINGER_C2H2_2"/>
    <property type="match status" value="3"/>
</dbReference>
<evidence type="ECO:0000259" key="10">
    <source>
        <dbReference type="PROSITE" id="PS51915"/>
    </source>
</evidence>
<protein>
    <recommendedName>
        <fullName evidence="13">ZAD domain-containing protein</fullName>
    </recommendedName>
</protein>
<evidence type="ECO:0000256" key="8">
    <source>
        <dbReference type="PROSITE-ProRule" id="PRU01263"/>
    </source>
</evidence>
<dbReference type="PANTHER" id="PTHR23235:SF120">
    <property type="entry name" value="KRUPPEL-LIKE FACTOR 15"/>
    <property type="match status" value="1"/>
</dbReference>
<dbReference type="EMBL" id="CADEPI010000017">
    <property type="protein sequence ID" value="CAB3364759.1"/>
    <property type="molecule type" value="Genomic_DNA"/>
</dbReference>
<dbReference type="Gene3D" id="3.30.160.60">
    <property type="entry name" value="Classic Zinc Finger"/>
    <property type="match status" value="3"/>
</dbReference>
<dbReference type="FunFam" id="3.30.160.60:FF:001732">
    <property type="entry name" value="Zgc:162936"/>
    <property type="match status" value="1"/>
</dbReference>
<evidence type="ECO:0000256" key="3">
    <source>
        <dbReference type="ARBA" id="ARBA00022737"/>
    </source>
</evidence>
<reference evidence="11 12" key="1">
    <citation type="submission" date="2020-04" db="EMBL/GenBank/DDBJ databases">
        <authorList>
            <person name="Alioto T."/>
            <person name="Alioto T."/>
            <person name="Gomez Garrido J."/>
        </authorList>
    </citation>
    <scope>NUCLEOTIDE SEQUENCE [LARGE SCALE GENOMIC DNA]</scope>
</reference>
<accession>A0A8S1CHM9</accession>
<dbReference type="SUPFAM" id="SSF57716">
    <property type="entry name" value="Glucocorticoid receptor-like (DNA-binding domain)"/>
    <property type="match status" value="1"/>
</dbReference>
<dbReference type="OrthoDB" id="8922241at2759"/>
<dbReference type="Gene3D" id="3.40.1800.20">
    <property type="match status" value="1"/>
</dbReference>
<dbReference type="PROSITE" id="PS00028">
    <property type="entry name" value="ZINC_FINGER_C2H2_1"/>
    <property type="match status" value="2"/>
</dbReference>
<evidence type="ECO:0000256" key="1">
    <source>
        <dbReference type="ARBA" id="ARBA00004123"/>
    </source>
</evidence>
<dbReference type="AlphaFoldDB" id="A0A8S1CHM9"/>
<dbReference type="GO" id="GO:0000978">
    <property type="term" value="F:RNA polymerase II cis-regulatory region sequence-specific DNA binding"/>
    <property type="evidence" value="ECO:0007669"/>
    <property type="project" value="TreeGrafter"/>
</dbReference>
<dbReference type="SMART" id="SM00868">
    <property type="entry name" value="zf-AD"/>
    <property type="match status" value="1"/>
</dbReference>
<dbReference type="GO" id="GO:0045893">
    <property type="term" value="P:positive regulation of DNA-templated transcription"/>
    <property type="evidence" value="ECO:0007669"/>
    <property type="project" value="UniProtKB-ARBA"/>
</dbReference>
<dbReference type="GO" id="GO:0000981">
    <property type="term" value="F:DNA-binding transcription factor activity, RNA polymerase II-specific"/>
    <property type="evidence" value="ECO:0007669"/>
    <property type="project" value="TreeGrafter"/>
</dbReference>
<evidence type="ECO:0000259" key="9">
    <source>
        <dbReference type="PROSITE" id="PS50157"/>
    </source>
</evidence>
<keyword evidence="5 8" id="KW-0862">Zinc</keyword>
<organism evidence="11 12">
    <name type="scientific">Cloeon dipterum</name>
    <dbReference type="NCBI Taxonomy" id="197152"/>
    <lineage>
        <taxon>Eukaryota</taxon>
        <taxon>Metazoa</taxon>
        <taxon>Ecdysozoa</taxon>
        <taxon>Arthropoda</taxon>
        <taxon>Hexapoda</taxon>
        <taxon>Insecta</taxon>
        <taxon>Pterygota</taxon>
        <taxon>Palaeoptera</taxon>
        <taxon>Ephemeroptera</taxon>
        <taxon>Pisciforma</taxon>
        <taxon>Baetidae</taxon>
        <taxon>Cloeon</taxon>
    </lineage>
</organism>
<feature type="binding site" evidence="8">
    <location>
        <position position="16"/>
    </location>
    <ligand>
        <name>Zn(2+)</name>
        <dbReference type="ChEBI" id="CHEBI:29105"/>
    </ligand>
</feature>
<gene>
    <name evidence="11" type="ORF">CLODIP_2_CD03579</name>
</gene>
<comment type="caution">
    <text evidence="11">The sequence shown here is derived from an EMBL/GenBank/DDBJ whole genome shotgun (WGS) entry which is preliminary data.</text>
</comment>
<feature type="binding site" evidence="8">
    <location>
        <position position="65"/>
    </location>
    <ligand>
        <name>Zn(2+)</name>
        <dbReference type="ChEBI" id="CHEBI:29105"/>
    </ligand>
</feature>
<keyword evidence="3" id="KW-0677">Repeat</keyword>
<dbReference type="PANTHER" id="PTHR23235">
    <property type="entry name" value="KRUEPPEL-LIKE TRANSCRIPTION FACTOR"/>
    <property type="match status" value="1"/>
</dbReference>
<evidence type="ECO:0000256" key="5">
    <source>
        <dbReference type="ARBA" id="ARBA00022833"/>
    </source>
</evidence>
<feature type="domain" description="C2H2-type" evidence="9">
    <location>
        <begin position="182"/>
        <end position="209"/>
    </location>
</feature>
<evidence type="ECO:0000313" key="11">
    <source>
        <dbReference type="EMBL" id="CAB3364759.1"/>
    </source>
</evidence>
<keyword evidence="12" id="KW-1185">Reference proteome</keyword>
<dbReference type="SUPFAM" id="SSF57667">
    <property type="entry name" value="beta-beta-alpha zinc fingers"/>
    <property type="match status" value="2"/>
</dbReference>
<keyword evidence="2 8" id="KW-0479">Metal-binding</keyword>
<feature type="domain" description="C2H2-type" evidence="9">
    <location>
        <begin position="238"/>
        <end position="265"/>
    </location>
</feature>
<dbReference type="Pfam" id="PF00096">
    <property type="entry name" value="zf-C2H2"/>
    <property type="match status" value="2"/>
</dbReference>